<dbReference type="AlphaFoldDB" id="A0AAU9KLI7"/>
<organism evidence="2 5">
    <name type="scientific">Peronospora belbahrii</name>
    <dbReference type="NCBI Taxonomy" id="622444"/>
    <lineage>
        <taxon>Eukaryota</taxon>
        <taxon>Sar</taxon>
        <taxon>Stramenopiles</taxon>
        <taxon>Oomycota</taxon>
        <taxon>Peronosporomycetes</taxon>
        <taxon>Peronosporales</taxon>
        <taxon>Peronosporaceae</taxon>
        <taxon>Peronospora</taxon>
    </lineage>
</organism>
<dbReference type="EMBL" id="CAKLCB010000264">
    <property type="protein sequence ID" value="CAH0518610.1"/>
    <property type="molecule type" value="Genomic_DNA"/>
</dbReference>
<sequence length="120" mass="12904">MHVIHTLVLQRPPVSRDRHATETFQCGGSTVKAYDMSMLSTNTATDSSQPTVHARAAPPGASMTDEGKEERGLVDKVKSLVSGFRKSTSEKVEIDTADVNRVQEKQEAATSMLEAGGGMK</sequence>
<keyword evidence="4" id="KW-1185">Reference proteome</keyword>
<feature type="region of interest" description="Disordered" evidence="1">
    <location>
        <begin position="42"/>
        <end position="72"/>
    </location>
</feature>
<comment type="caution">
    <text evidence="2">The sequence shown here is derived from an EMBL/GenBank/DDBJ whole genome shotgun (WGS) entry which is preliminary data.</text>
</comment>
<feature type="compositionally biased region" description="Polar residues" evidence="1">
    <location>
        <begin position="42"/>
        <end position="51"/>
    </location>
</feature>
<evidence type="ECO:0000313" key="3">
    <source>
        <dbReference type="EMBL" id="CAH0518610.1"/>
    </source>
</evidence>
<dbReference type="Proteomes" id="UP001160483">
    <property type="component" value="Unassembled WGS sequence"/>
</dbReference>
<evidence type="ECO:0000313" key="2">
    <source>
        <dbReference type="EMBL" id="CAH0474143.1"/>
    </source>
</evidence>
<evidence type="ECO:0000313" key="4">
    <source>
        <dbReference type="Proteomes" id="UP001158986"/>
    </source>
</evidence>
<gene>
    <name evidence="3" type="ORF">PBS001_LOCUS5174</name>
    <name evidence="2" type="ORF">PBS003_LOCUS1010</name>
</gene>
<protein>
    <submittedName>
        <fullName evidence="2">Uncharacterized protein</fullName>
    </submittedName>
</protein>
<dbReference type="EMBL" id="CAKKTJ010000095">
    <property type="protein sequence ID" value="CAH0474143.1"/>
    <property type="molecule type" value="Genomic_DNA"/>
</dbReference>
<dbReference type="Proteomes" id="UP001158986">
    <property type="component" value="Unassembled WGS sequence"/>
</dbReference>
<reference evidence="2 4" key="1">
    <citation type="submission" date="2021-11" db="EMBL/GenBank/DDBJ databases">
        <authorList>
            <person name="Islam A."/>
            <person name="Islam S."/>
            <person name="Flora M.S."/>
            <person name="Rahman M."/>
            <person name="Ziaur R.M."/>
            <person name="Epstein J.H."/>
            <person name="Hassan M."/>
            <person name="Klassen M."/>
            <person name="Woodard K."/>
            <person name="Webb A."/>
            <person name="Webby R.J."/>
            <person name="El Zowalaty M.E."/>
        </authorList>
    </citation>
    <scope>NUCLEOTIDE SEQUENCE</scope>
    <source>
        <strain evidence="3">Pbs1</strain>
        <strain evidence="2">Pbs3</strain>
    </source>
</reference>
<proteinExistence type="predicted"/>
<evidence type="ECO:0000313" key="5">
    <source>
        <dbReference type="Proteomes" id="UP001160483"/>
    </source>
</evidence>
<evidence type="ECO:0000256" key="1">
    <source>
        <dbReference type="SAM" id="MobiDB-lite"/>
    </source>
</evidence>
<accession>A0AAU9KLI7</accession>
<name>A0AAU9KLI7_9STRA</name>